<reference evidence="3" key="1">
    <citation type="journal article" date="2017" name="bioRxiv">
        <title>Comparative analysis of the genomes of Stylophora pistillata and Acropora digitifera provides evidence for extensive differences between species of corals.</title>
        <authorList>
            <person name="Voolstra C.R."/>
            <person name="Li Y."/>
            <person name="Liew Y.J."/>
            <person name="Baumgarten S."/>
            <person name="Zoccola D."/>
            <person name="Flot J.-F."/>
            <person name="Tambutte S."/>
            <person name="Allemand D."/>
            <person name="Aranda M."/>
        </authorList>
    </citation>
    <scope>NUCLEOTIDE SEQUENCE [LARGE SCALE GENOMIC DNA]</scope>
</reference>
<keyword evidence="2" id="KW-0695">RNA-directed DNA polymerase</keyword>
<proteinExistence type="predicted"/>
<keyword evidence="3" id="KW-1185">Reference proteome</keyword>
<evidence type="ECO:0000313" key="2">
    <source>
        <dbReference type="EMBL" id="PFX28286.1"/>
    </source>
</evidence>
<keyword evidence="2" id="KW-0808">Transferase</keyword>
<dbReference type="Proteomes" id="UP000225706">
    <property type="component" value="Unassembled WGS sequence"/>
</dbReference>
<dbReference type="OrthoDB" id="7998822at2759"/>
<evidence type="ECO:0000313" key="3">
    <source>
        <dbReference type="Proteomes" id="UP000225706"/>
    </source>
</evidence>
<evidence type="ECO:0000259" key="1">
    <source>
        <dbReference type="PROSITE" id="PS50878"/>
    </source>
</evidence>
<dbReference type="InterPro" id="IPR000477">
    <property type="entry name" value="RT_dom"/>
</dbReference>
<dbReference type="Pfam" id="PF00078">
    <property type="entry name" value="RVT_1"/>
    <property type="match status" value="1"/>
</dbReference>
<dbReference type="GO" id="GO:0003964">
    <property type="term" value="F:RNA-directed DNA polymerase activity"/>
    <property type="evidence" value="ECO:0007669"/>
    <property type="project" value="UniProtKB-KW"/>
</dbReference>
<protein>
    <submittedName>
        <fullName evidence="2">RNA-directed DNA polymerase from mobile element jockey</fullName>
    </submittedName>
</protein>
<sequence>MLLAMIEQWKAAVDSGLTVGAIFIDFKKAFDTVSHNVLSSKLQAFGICGHLHGWIMHYLTNRKQYTELNGTKSSTLNVDYGVPPGSLVGPRLFTIYVNELPESINAGKVFMYADDTTIYCTGTNFEDVVSKLNSIMDQISLWSVKNKLTIHPSKSEAMIIRKSPFIGPLCPVRYGSAFVNFVTSTTCLGVTIDNKLSWSAHIEKVNKNFSNKVCALKRMCHLPQPVLQDIYYFKTIIPCVTYAIAVCGPHQPYGLP</sequence>
<dbReference type="EMBL" id="LSMT01000086">
    <property type="protein sequence ID" value="PFX28286.1"/>
    <property type="molecule type" value="Genomic_DNA"/>
</dbReference>
<organism evidence="2 3">
    <name type="scientific">Stylophora pistillata</name>
    <name type="common">Smooth cauliflower coral</name>
    <dbReference type="NCBI Taxonomy" id="50429"/>
    <lineage>
        <taxon>Eukaryota</taxon>
        <taxon>Metazoa</taxon>
        <taxon>Cnidaria</taxon>
        <taxon>Anthozoa</taxon>
        <taxon>Hexacorallia</taxon>
        <taxon>Scleractinia</taxon>
        <taxon>Astrocoeniina</taxon>
        <taxon>Pocilloporidae</taxon>
        <taxon>Stylophora</taxon>
    </lineage>
</organism>
<comment type="caution">
    <text evidence="2">The sequence shown here is derived from an EMBL/GenBank/DDBJ whole genome shotgun (WGS) entry which is preliminary data.</text>
</comment>
<feature type="domain" description="Reverse transcriptase" evidence="1">
    <location>
        <begin position="1"/>
        <end position="170"/>
    </location>
</feature>
<name>A0A2B4SFY9_STYPI</name>
<dbReference type="PANTHER" id="PTHR33332">
    <property type="entry name" value="REVERSE TRANSCRIPTASE DOMAIN-CONTAINING PROTEIN"/>
    <property type="match status" value="1"/>
</dbReference>
<dbReference type="STRING" id="50429.A0A2B4SFY9"/>
<dbReference type="AlphaFoldDB" id="A0A2B4SFY9"/>
<keyword evidence="2" id="KW-0548">Nucleotidyltransferase</keyword>
<accession>A0A2B4SFY9</accession>
<gene>
    <name evidence="2" type="primary">pol</name>
    <name evidence="2" type="ORF">AWC38_SpisGene7002</name>
</gene>
<dbReference type="PROSITE" id="PS50878">
    <property type="entry name" value="RT_POL"/>
    <property type="match status" value="1"/>
</dbReference>